<dbReference type="EMBL" id="ABEU02000024">
    <property type="status" value="NOT_ANNOTATED_CDS"/>
    <property type="molecule type" value="Genomic_DNA"/>
</dbReference>
<dbReference type="Proteomes" id="UP000006727">
    <property type="component" value="Chromosome 24"/>
</dbReference>
<keyword evidence="2" id="KW-1185">Reference proteome</keyword>
<protein>
    <submittedName>
        <fullName evidence="1">Uncharacterized protein</fullName>
    </submittedName>
</protein>
<sequence length="96" mass="10868">RESEDNTTRRVDSWSSSLVWTRAQVKGSEEATLEYGSSLLLLVRLPARSLVVLESLDQELDKDHAVRCLLSKLVVQAKEKEEDYYLSLPSTLPESC</sequence>
<dbReference type="Gramene" id="Pp3c24_12560V3.1">
    <property type="protein sequence ID" value="PAC:32908962.CDS.1"/>
    <property type="gene ID" value="Pp3c24_12560"/>
</dbReference>
<dbReference type="EnsemblPlants" id="Pp3c24_12560V3.1">
    <property type="protein sequence ID" value="PAC:32908962.CDS.1"/>
    <property type="gene ID" value="Pp3c24_12560"/>
</dbReference>
<accession>A0A7I3YYG3</accession>
<reference evidence="1 2" key="1">
    <citation type="journal article" date="2008" name="Science">
        <title>The Physcomitrella genome reveals evolutionary insights into the conquest of land by plants.</title>
        <authorList>
            <person name="Rensing S."/>
            <person name="Lang D."/>
            <person name="Zimmer A."/>
            <person name="Terry A."/>
            <person name="Salamov A."/>
            <person name="Shapiro H."/>
            <person name="Nishiyama T."/>
            <person name="Perroud P.-F."/>
            <person name="Lindquist E."/>
            <person name="Kamisugi Y."/>
            <person name="Tanahashi T."/>
            <person name="Sakakibara K."/>
            <person name="Fujita T."/>
            <person name="Oishi K."/>
            <person name="Shin-I T."/>
            <person name="Kuroki Y."/>
            <person name="Toyoda A."/>
            <person name="Suzuki Y."/>
            <person name="Hashimoto A."/>
            <person name="Yamaguchi K."/>
            <person name="Sugano A."/>
            <person name="Kohara Y."/>
            <person name="Fujiyama A."/>
            <person name="Anterola A."/>
            <person name="Aoki S."/>
            <person name="Ashton N."/>
            <person name="Barbazuk W.B."/>
            <person name="Barker E."/>
            <person name="Bennetzen J."/>
            <person name="Bezanilla M."/>
            <person name="Blankenship R."/>
            <person name="Cho S.H."/>
            <person name="Dutcher S."/>
            <person name="Estelle M."/>
            <person name="Fawcett J.A."/>
            <person name="Gundlach H."/>
            <person name="Hanada K."/>
            <person name="Heyl A."/>
            <person name="Hicks K.A."/>
            <person name="Hugh J."/>
            <person name="Lohr M."/>
            <person name="Mayer K."/>
            <person name="Melkozernov A."/>
            <person name="Murata T."/>
            <person name="Nelson D."/>
            <person name="Pils B."/>
            <person name="Prigge M."/>
            <person name="Reiss B."/>
            <person name="Renner T."/>
            <person name="Rombauts S."/>
            <person name="Rushton P."/>
            <person name="Sanderfoot A."/>
            <person name="Schween G."/>
            <person name="Shiu S.-H."/>
            <person name="Stueber K."/>
            <person name="Theodoulou F.L."/>
            <person name="Tu H."/>
            <person name="Van de Peer Y."/>
            <person name="Verrier P.J."/>
            <person name="Waters E."/>
            <person name="Wood A."/>
            <person name="Yang L."/>
            <person name="Cove D."/>
            <person name="Cuming A."/>
            <person name="Hasebe M."/>
            <person name="Lucas S."/>
            <person name="Mishler D.B."/>
            <person name="Reski R."/>
            <person name="Grigoriev I."/>
            <person name="Quatrano R.S."/>
            <person name="Boore J.L."/>
        </authorList>
    </citation>
    <scope>NUCLEOTIDE SEQUENCE [LARGE SCALE GENOMIC DNA]</scope>
    <source>
        <strain evidence="1 2">cv. Gransden 2004</strain>
    </source>
</reference>
<dbReference type="InParanoid" id="A0A7I3YYG3"/>
<name>A0A7I3YYG3_PHYPA</name>
<evidence type="ECO:0000313" key="2">
    <source>
        <dbReference type="Proteomes" id="UP000006727"/>
    </source>
</evidence>
<proteinExistence type="predicted"/>
<reference evidence="1 2" key="2">
    <citation type="journal article" date="2018" name="Plant J.">
        <title>The Physcomitrella patens chromosome-scale assembly reveals moss genome structure and evolution.</title>
        <authorList>
            <person name="Lang D."/>
            <person name="Ullrich K.K."/>
            <person name="Murat F."/>
            <person name="Fuchs J."/>
            <person name="Jenkins J."/>
            <person name="Haas F.B."/>
            <person name="Piednoel M."/>
            <person name="Gundlach H."/>
            <person name="Van Bel M."/>
            <person name="Meyberg R."/>
            <person name="Vives C."/>
            <person name="Morata J."/>
            <person name="Symeonidi A."/>
            <person name="Hiss M."/>
            <person name="Muchero W."/>
            <person name="Kamisugi Y."/>
            <person name="Saleh O."/>
            <person name="Blanc G."/>
            <person name="Decker E.L."/>
            <person name="van Gessel N."/>
            <person name="Grimwood J."/>
            <person name="Hayes R.D."/>
            <person name="Graham S.W."/>
            <person name="Gunter L.E."/>
            <person name="McDaniel S.F."/>
            <person name="Hoernstein S.N.W."/>
            <person name="Larsson A."/>
            <person name="Li F.W."/>
            <person name="Perroud P.F."/>
            <person name="Phillips J."/>
            <person name="Ranjan P."/>
            <person name="Rokshar D.S."/>
            <person name="Rothfels C.J."/>
            <person name="Schneider L."/>
            <person name="Shu S."/>
            <person name="Stevenson D.W."/>
            <person name="Thummler F."/>
            <person name="Tillich M."/>
            <person name="Villarreal Aguilar J.C."/>
            <person name="Widiez T."/>
            <person name="Wong G.K."/>
            <person name="Wymore A."/>
            <person name="Zhang Y."/>
            <person name="Zimmer A.D."/>
            <person name="Quatrano R.S."/>
            <person name="Mayer K.F.X."/>
            <person name="Goodstein D."/>
            <person name="Casacuberta J.M."/>
            <person name="Vandepoele K."/>
            <person name="Reski R."/>
            <person name="Cuming A.C."/>
            <person name="Tuskan G.A."/>
            <person name="Maumus F."/>
            <person name="Salse J."/>
            <person name="Schmutz J."/>
            <person name="Rensing S.A."/>
        </authorList>
    </citation>
    <scope>NUCLEOTIDE SEQUENCE [LARGE SCALE GENOMIC DNA]</scope>
    <source>
        <strain evidence="1 2">cv. Gransden 2004</strain>
    </source>
</reference>
<reference evidence="1" key="3">
    <citation type="submission" date="2020-12" db="UniProtKB">
        <authorList>
            <consortium name="EnsemblPlants"/>
        </authorList>
    </citation>
    <scope>IDENTIFICATION</scope>
</reference>
<organism evidence="1 2">
    <name type="scientific">Physcomitrium patens</name>
    <name type="common">Spreading-leaved earth moss</name>
    <name type="synonym">Physcomitrella patens</name>
    <dbReference type="NCBI Taxonomy" id="3218"/>
    <lineage>
        <taxon>Eukaryota</taxon>
        <taxon>Viridiplantae</taxon>
        <taxon>Streptophyta</taxon>
        <taxon>Embryophyta</taxon>
        <taxon>Bryophyta</taxon>
        <taxon>Bryophytina</taxon>
        <taxon>Bryopsida</taxon>
        <taxon>Funariidae</taxon>
        <taxon>Funariales</taxon>
        <taxon>Funariaceae</taxon>
        <taxon>Physcomitrium</taxon>
    </lineage>
</organism>
<dbReference type="AlphaFoldDB" id="A0A7I3YYG3"/>
<evidence type="ECO:0000313" key="1">
    <source>
        <dbReference type="EnsemblPlants" id="PAC:32908962.CDS.1"/>
    </source>
</evidence>